<dbReference type="PANTHER" id="PTHR15422:SF45">
    <property type="entry name" value="CYTOCHROME B561 DOMAIN-CONTAINING PROTEIN"/>
    <property type="match status" value="1"/>
</dbReference>
<organism evidence="13 14">
    <name type="scientific">Pleurotus ostreatus (strain PC15)</name>
    <name type="common">Oyster mushroom</name>
    <dbReference type="NCBI Taxonomy" id="1137138"/>
    <lineage>
        <taxon>Eukaryota</taxon>
        <taxon>Fungi</taxon>
        <taxon>Dikarya</taxon>
        <taxon>Basidiomycota</taxon>
        <taxon>Agaricomycotina</taxon>
        <taxon>Agaricomycetes</taxon>
        <taxon>Agaricomycetidae</taxon>
        <taxon>Agaricales</taxon>
        <taxon>Pleurotineae</taxon>
        <taxon>Pleurotaceae</taxon>
        <taxon>Pleurotus</taxon>
    </lineage>
</organism>
<evidence type="ECO:0000256" key="5">
    <source>
        <dbReference type="ARBA" id="ARBA00022692"/>
    </source>
</evidence>
<evidence type="ECO:0000256" key="11">
    <source>
        <dbReference type="SAM" id="Phobius"/>
    </source>
</evidence>
<dbReference type="EMBL" id="KL198004">
    <property type="protein sequence ID" value="KDQ33771.1"/>
    <property type="molecule type" value="Genomic_DNA"/>
</dbReference>
<evidence type="ECO:0000256" key="7">
    <source>
        <dbReference type="ARBA" id="ARBA00022982"/>
    </source>
</evidence>
<dbReference type="OrthoDB" id="432881at2759"/>
<dbReference type="InterPro" id="IPR006593">
    <property type="entry name" value="Cyt_b561/ferric_Rdtase_TM"/>
</dbReference>
<dbReference type="GO" id="GO:0016020">
    <property type="term" value="C:membrane"/>
    <property type="evidence" value="ECO:0007669"/>
    <property type="project" value="UniProtKB-SubCell"/>
</dbReference>
<comment type="cofactor">
    <cofactor evidence="1">
        <name>heme b</name>
        <dbReference type="ChEBI" id="CHEBI:60344"/>
    </cofactor>
</comment>
<dbReference type="InParanoid" id="A0A067PD20"/>
<keyword evidence="3" id="KW-0813">Transport</keyword>
<feature type="transmembrane region" description="Helical" evidence="11">
    <location>
        <begin position="80"/>
        <end position="99"/>
    </location>
</feature>
<keyword evidence="5 11" id="KW-0812">Transmembrane</keyword>
<feature type="transmembrane region" description="Helical" evidence="11">
    <location>
        <begin position="119"/>
        <end position="138"/>
    </location>
</feature>
<evidence type="ECO:0000256" key="1">
    <source>
        <dbReference type="ARBA" id="ARBA00001970"/>
    </source>
</evidence>
<name>A0A067PD20_PLEO1</name>
<dbReference type="GO" id="GO:0140575">
    <property type="term" value="F:transmembrane monodehydroascorbate reductase activity"/>
    <property type="evidence" value="ECO:0007669"/>
    <property type="project" value="InterPro"/>
</dbReference>
<accession>A0A067PD20</accession>
<feature type="transmembrane region" description="Helical" evidence="11">
    <location>
        <begin position="150"/>
        <end position="176"/>
    </location>
</feature>
<dbReference type="HOGENOM" id="CLU_090067_0_0_1"/>
<dbReference type="Gene3D" id="1.20.120.1770">
    <property type="match status" value="1"/>
</dbReference>
<evidence type="ECO:0000313" key="14">
    <source>
        <dbReference type="Proteomes" id="UP000027073"/>
    </source>
</evidence>
<evidence type="ECO:0000256" key="9">
    <source>
        <dbReference type="ARBA" id="ARBA00023004"/>
    </source>
</evidence>
<evidence type="ECO:0000256" key="2">
    <source>
        <dbReference type="ARBA" id="ARBA00004141"/>
    </source>
</evidence>
<keyword evidence="8 11" id="KW-1133">Transmembrane helix</keyword>
<dbReference type="PROSITE" id="PS50939">
    <property type="entry name" value="CYTOCHROME_B561"/>
    <property type="match status" value="1"/>
</dbReference>
<dbReference type="VEuPathDB" id="FungiDB:PLEOSDRAFT_1099729"/>
<dbReference type="GO" id="GO:0046872">
    <property type="term" value="F:metal ion binding"/>
    <property type="evidence" value="ECO:0007669"/>
    <property type="project" value="UniProtKB-KW"/>
</dbReference>
<protein>
    <recommendedName>
        <fullName evidence="12">Cytochrome b561 domain-containing protein</fullName>
    </recommendedName>
</protein>
<keyword evidence="10 11" id="KW-0472">Membrane</keyword>
<evidence type="ECO:0000256" key="10">
    <source>
        <dbReference type="ARBA" id="ARBA00023136"/>
    </source>
</evidence>
<evidence type="ECO:0000256" key="8">
    <source>
        <dbReference type="ARBA" id="ARBA00022989"/>
    </source>
</evidence>
<dbReference type="InterPro" id="IPR045150">
    <property type="entry name" value="CYB561D1/2"/>
</dbReference>
<gene>
    <name evidence="13" type="ORF">PLEOSDRAFT_1099729</name>
</gene>
<feature type="domain" description="Cytochrome b561" evidence="12">
    <location>
        <begin position="49"/>
        <end position="250"/>
    </location>
</feature>
<proteinExistence type="predicted"/>
<comment type="subcellular location">
    <subcellularLocation>
        <location evidence="2">Membrane</location>
        <topology evidence="2">Multi-pass membrane protein</topology>
    </subcellularLocation>
</comment>
<evidence type="ECO:0000313" key="13">
    <source>
        <dbReference type="EMBL" id="KDQ33771.1"/>
    </source>
</evidence>
<keyword evidence="4" id="KW-0349">Heme</keyword>
<evidence type="ECO:0000256" key="4">
    <source>
        <dbReference type="ARBA" id="ARBA00022617"/>
    </source>
</evidence>
<dbReference type="AlphaFoldDB" id="A0A067PD20"/>
<dbReference type="Pfam" id="PF03188">
    <property type="entry name" value="Cytochrom_B561"/>
    <property type="match status" value="1"/>
</dbReference>
<feature type="transmembrane region" description="Helical" evidence="11">
    <location>
        <begin position="48"/>
        <end position="68"/>
    </location>
</feature>
<dbReference type="SMART" id="SM00665">
    <property type="entry name" value="B561"/>
    <property type="match status" value="1"/>
</dbReference>
<evidence type="ECO:0000256" key="3">
    <source>
        <dbReference type="ARBA" id="ARBA00022448"/>
    </source>
</evidence>
<keyword evidence="6" id="KW-0479">Metal-binding</keyword>
<keyword evidence="7" id="KW-0249">Electron transport</keyword>
<evidence type="ECO:0000256" key="6">
    <source>
        <dbReference type="ARBA" id="ARBA00022723"/>
    </source>
</evidence>
<reference evidence="14" key="1">
    <citation type="journal article" date="2014" name="Proc. Natl. Acad. Sci. U.S.A.">
        <title>Extensive sampling of basidiomycete genomes demonstrates inadequacy of the white-rot/brown-rot paradigm for wood decay fungi.</title>
        <authorList>
            <person name="Riley R."/>
            <person name="Salamov A.A."/>
            <person name="Brown D.W."/>
            <person name="Nagy L.G."/>
            <person name="Floudas D."/>
            <person name="Held B.W."/>
            <person name="Levasseur A."/>
            <person name="Lombard V."/>
            <person name="Morin E."/>
            <person name="Otillar R."/>
            <person name="Lindquist E.A."/>
            <person name="Sun H."/>
            <person name="LaButti K.M."/>
            <person name="Schmutz J."/>
            <person name="Jabbour D."/>
            <person name="Luo H."/>
            <person name="Baker S.E."/>
            <person name="Pisabarro A.G."/>
            <person name="Walton J.D."/>
            <person name="Blanchette R.A."/>
            <person name="Henrissat B."/>
            <person name="Martin F."/>
            <person name="Cullen D."/>
            <person name="Hibbett D.S."/>
            <person name="Grigoriev I.V."/>
        </authorList>
    </citation>
    <scope>NUCLEOTIDE SEQUENCE [LARGE SCALE GENOMIC DNA]</scope>
    <source>
        <strain evidence="14">PC15</strain>
    </source>
</reference>
<dbReference type="CDD" id="cd08761">
    <property type="entry name" value="Cyt_b561_CYB561D2_like"/>
    <property type="match status" value="1"/>
</dbReference>
<keyword evidence="9" id="KW-0408">Iron</keyword>
<dbReference type="Proteomes" id="UP000027073">
    <property type="component" value="Unassembled WGS sequence"/>
</dbReference>
<feature type="transmembrane region" description="Helical" evidence="11">
    <location>
        <begin position="229"/>
        <end position="247"/>
    </location>
</feature>
<sequence length="255" mass="28073">MASTTRDAANQEAYELLLPSGQEDISKQGDTMGKEEQMLKPEGRPGDGLAKLAGLISAAVFLLVTWYAELSNDPKQHGWFAIHPLLQSFSIALITYGILTLQPTSQPKTKAAGFARHHLAIFFIAFPSVTIGTFAVWYNKHLNGRDHFLSWHGTLGITCMLWIIFQVLLGGGSVWFGGKAFGGGMKAKLLWKYHRLSGYLLFPLLLFTAHLGGAQSGWATRNTSMGQRLIAYIIAPAVILGAVYARIRLSKMKFF</sequence>
<dbReference type="PANTHER" id="PTHR15422">
    <property type="entry name" value="OS05G0565100 PROTEIN"/>
    <property type="match status" value="1"/>
</dbReference>
<evidence type="ECO:0000259" key="12">
    <source>
        <dbReference type="PROSITE" id="PS50939"/>
    </source>
</evidence>
<feature type="transmembrane region" description="Helical" evidence="11">
    <location>
        <begin position="196"/>
        <end position="217"/>
    </location>
</feature>